<comment type="caution">
    <text evidence="1">The sequence shown here is derived from an EMBL/GenBank/DDBJ whole genome shotgun (WGS) entry which is preliminary data.</text>
</comment>
<name>A0ABD0XYP9_9HEMI</name>
<proteinExistence type="predicted"/>
<reference evidence="1 2" key="1">
    <citation type="submission" date="2024-07" db="EMBL/GenBank/DDBJ databases">
        <title>Chromosome-level genome assembly of the water stick insect Ranatra chinensis (Heteroptera: Nepidae).</title>
        <authorList>
            <person name="Liu X."/>
        </authorList>
    </citation>
    <scope>NUCLEOTIDE SEQUENCE [LARGE SCALE GENOMIC DNA]</scope>
    <source>
        <strain evidence="1">Cailab_2021Rc</strain>
        <tissue evidence="1">Muscle</tissue>
    </source>
</reference>
<evidence type="ECO:0000313" key="1">
    <source>
        <dbReference type="EMBL" id="KAL1115770.1"/>
    </source>
</evidence>
<accession>A0ABD0XYP9</accession>
<dbReference type="AlphaFoldDB" id="A0ABD0XYP9"/>
<keyword evidence="2" id="KW-1185">Reference proteome</keyword>
<evidence type="ECO:0000313" key="2">
    <source>
        <dbReference type="Proteomes" id="UP001558652"/>
    </source>
</evidence>
<gene>
    <name evidence="1" type="ORF">AAG570_006060</name>
</gene>
<organism evidence="1 2">
    <name type="scientific">Ranatra chinensis</name>
    <dbReference type="NCBI Taxonomy" id="642074"/>
    <lineage>
        <taxon>Eukaryota</taxon>
        <taxon>Metazoa</taxon>
        <taxon>Ecdysozoa</taxon>
        <taxon>Arthropoda</taxon>
        <taxon>Hexapoda</taxon>
        <taxon>Insecta</taxon>
        <taxon>Pterygota</taxon>
        <taxon>Neoptera</taxon>
        <taxon>Paraneoptera</taxon>
        <taxon>Hemiptera</taxon>
        <taxon>Heteroptera</taxon>
        <taxon>Panheteroptera</taxon>
        <taxon>Nepomorpha</taxon>
        <taxon>Nepidae</taxon>
        <taxon>Ranatrinae</taxon>
        <taxon>Ranatra</taxon>
    </lineage>
</organism>
<protein>
    <submittedName>
        <fullName evidence="1">Uncharacterized protein</fullName>
    </submittedName>
</protein>
<dbReference type="Proteomes" id="UP001558652">
    <property type="component" value="Unassembled WGS sequence"/>
</dbReference>
<sequence length="217" mass="23727">MTAGVGAVTRKPKKETLSKSRVFSQKSSVPFSMHPGYVLGVYLPARELEVTVTQSRVRPGEEVTRVGALLYSGAAARGALYTVSSPHYHGINVTANGTLLWNRSRITPGLNMTLNVEASYKSEISRTLLKVHVVKDPEDPCKLSTMPIFMQSSREQGFCPSTSELMPTSSAIVTWSFRNRTIDHANCPEHASASVGHDRAELAHPTGTLLTQSMRQE</sequence>
<dbReference type="EMBL" id="JBFDAA010000019">
    <property type="protein sequence ID" value="KAL1115770.1"/>
    <property type="molecule type" value="Genomic_DNA"/>
</dbReference>